<dbReference type="EMBL" id="LRPU01000069">
    <property type="protein sequence ID" value="KXA12150.1"/>
    <property type="molecule type" value="Genomic_DNA"/>
</dbReference>
<evidence type="ECO:0000313" key="2">
    <source>
        <dbReference type="Proteomes" id="UP000070646"/>
    </source>
</evidence>
<dbReference type="InterPro" id="IPR015231">
    <property type="entry name" value="DUF1934"/>
</dbReference>
<accession>A0A133N771</accession>
<comment type="caution">
    <text evidence="1">The sequence shown here is derived from an EMBL/GenBank/DDBJ whole genome shotgun (WGS) entry which is preliminary data.</text>
</comment>
<dbReference type="Gene3D" id="2.40.128.20">
    <property type="match status" value="1"/>
</dbReference>
<gene>
    <name evidence="1" type="ORF">HMPREF3222_01448</name>
</gene>
<sequence length="139" mass="15408">MSKKAIISICSTQDIGEKEKIEVVTVGEFSINGDEFIATYDETEISGMEGTKTTLKIKGDKVVLHREGTTSTKMEFQKDNTQVALYNTPYGMLELKTSTKELDLDVNENGGNISIKYHLIAGGQEPIKTNLDMKIKVED</sequence>
<dbReference type="Proteomes" id="UP000070646">
    <property type="component" value="Unassembled WGS sequence"/>
</dbReference>
<dbReference type="AlphaFoldDB" id="A0A133N771"/>
<reference evidence="1 2" key="1">
    <citation type="submission" date="2016-01" db="EMBL/GenBank/DDBJ databases">
        <authorList>
            <person name="Oliw E.H."/>
        </authorList>
    </citation>
    <scope>NUCLEOTIDE SEQUENCE [LARGE SCALE GENOMIC DNA]</scope>
    <source>
        <strain evidence="1 2">MJR7757A</strain>
    </source>
</reference>
<dbReference type="SUPFAM" id="SSF50814">
    <property type="entry name" value="Lipocalins"/>
    <property type="match status" value="1"/>
</dbReference>
<dbReference type="RefSeq" id="WP_060795523.1">
    <property type="nucleotide sequence ID" value="NZ_JARJAT010000003.1"/>
</dbReference>
<dbReference type="Pfam" id="PF09148">
    <property type="entry name" value="DUF1934"/>
    <property type="match status" value="1"/>
</dbReference>
<dbReference type="PATRIC" id="fig|1502.174.peg.1460"/>
<organism evidence="1 2">
    <name type="scientific">Clostridium perfringens</name>
    <dbReference type="NCBI Taxonomy" id="1502"/>
    <lineage>
        <taxon>Bacteria</taxon>
        <taxon>Bacillati</taxon>
        <taxon>Bacillota</taxon>
        <taxon>Clostridia</taxon>
        <taxon>Eubacteriales</taxon>
        <taxon>Clostridiaceae</taxon>
        <taxon>Clostridium</taxon>
    </lineage>
</organism>
<dbReference type="InterPro" id="IPR012674">
    <property type="entry name" value="Calycin"/>
</dbReference>
<evidence type="ECO:0008006" key="3">
    <source>
        <dbReference type="Google" id="ProtNLM"/>
    </source>
</evidence>
<evidence type="ECO:0000313" key="1">
    <source>
        <dbReference type="EMBL" id="KXA12150.1"/>
    </source>
</evidence>
<protein>
    <recommendedName>
        <fullName evidence="3">DUF1934 domain-containing protein</fullName>
    </recommendedName>
</protein>
<proteinExistence type="predicted"/>
<name>A0A133N771_CLOPF</name>